<organism evidence="1 2">
    <name type="scientific">Danaus chrysippus</name>
    <name type="common">African queen</name>
    <dbReference type="NCBI Taxonomy" id="151541"/>
    <lineage>
        <taxon>Eukaryota</taxon>
        <taxon>Metazoa</taxon>
        <taxon>Ecdysozoa</taxon>
        <taxon>Arthropoda</taxon>
        <taxon>Hexapoda</taxon>
        <taxon>Insecta</taxon>
        <taxon>Pterygota</taxon>
        <taxon>Neoptera</taxon>
        <taxon>Endopterygota</taxon>
        <taxon>Lepidoptera</taxon>
        <taxon>Glossata</taxon>
        <taxon>Ditrysia</taxon>
        <taxon>Papilionoidea</taxon>
        <taxon>Nymphalidae</taxon>
        <taxon>Danainae</taxon>
        <taxon>Danaini</taxon>
        <taxon>Danaina</taxon>
        <taxon>Danaus</taxon>
        <taxon>Anosia</taxon>
    </lineage>
</organism>
<proteinExistence type="predicted"/>
<sequence length="130" mass="14673">MCDWRHAQLIRGVTAEQACAARGVTFKMAVHEETLSQCNAMKRVLETNNECFHAGVQPETCENTLDYDKIKAAATLLCYETCVESVCKLQRKQDLTGPVTIYSKPFSERAVYLEPKTKKVKVKHEQCCLA</sequence>
<evidence type="ECO:0000313" key="1">
    <source>
        <dbReference type="EMBL" id="CAG9585084.1"/>
    </source>
</evidence>
<dbReference type="Proteomes" id="UP000789524">
    <property type="component" value="Unassembled WGS sequence"/>
</dbReference>
<reference evidence="1" key="1">
    <citation type="submission" date="2021-09" db="EMBL/GenBank/DDBJ databases">
        <authorList>
            <person name="Martin H S."/>
        </authorList>
    </citation>
    <scope>NUCLEOTIDE SEQUENCE</scope>
</reference>
<dbReference type="EMBL" id="CAKASE010000083">
    <property type="protein sequence ID" value="CAG9585084.1"/>
    <property type="molecule type" value="Genomic_DNA"/>
</dbReference>
<gene>
    <name evidence="1" type="ORF">DCHRY22_LOCUS15571</name>
</gene>
<accession>A0A8J2R8X3</accession>
<comment type="caution">
    <text evidence="1">The sequence shown here is derived from an EMBL/GenBank/DDBJ whole genome shotgun (WGS) entry which is preliminary data.</text>
</comment>
<protein>
    <submittedName>
        <fullName evidence="1">(African queen) hypothetical protein</fullName>
    </submittedName>
</protein>
<name>A0A8J2R8X3_9NEOP</name>
<evidence type="ECO:0000313" key="2">
    <source>
        <dbReference type="Proteomes" id="UP000789524"/>
    </source>
</evidence>
<keyword evidence="2" id="KW-1185">Reference proteome</keyword>
<dbReference type="AlphaFoldDB" id="A0A8J2R8X3"/>